<evidence type="ECO:0000256" key="1">
    <source>
        <dbReference type="ARBA" id="ARBA00004571"/>
    </source>
</evidence>
<organism evidence="10 11">
    <name type="scientific">Brenneria tiliae</name>
    <dbReference type="NCBI Taxonomy" id="2914984"/>
    <lineage>
        <taxon>Bacteria</taxon>
        <taxon>Pseudomonadati</taxon>
        <taxon>Pseudomonadota</taxon>
        <taxon>Gammaproteobacteria</taxon>
        <taxon>Enterobacterales</taxon>
        <taxon>Pectobacteriaceae</taxon>
        <taxon>Brenneria</taxon>
    </lineage>
</organism>
<keyword evidence="4" id="KW-0732">Signal</keyword>
<evidence type="ECO:0000256" key="3">
    <source>
        <dbReference type="ARBA" id="ARBA00022692"/>
    </source>
</evidence>
<dbReference type="Pfam" id="PF24575">
    <property type="entry name" value="TPR_Slam"/>
    <property type="match status" value="1"/>
</dbReference>
<dbReference type="Gene3D" id="1.25.40.10">
    <property type="entry name" value="Tetratricopeptide repeat domain"/>
    <property type="match status" value="1"/>
</dbReference>
<gene>
    <name evidence="10" type="ORF">MFP26_03025</name>
</gene>
<evidence type="ECO:0000256" key="4">
    <source>
        <dbReference type="ARBA" id="ARBA00022729"/>
    </source>
</evidence>
<comment type="subcellular location">
    <subcellularLocation>
        <location evidence="1">Cell outer membrane</location>
        <topology evidence="1">Multi-pass membrane protein</topology>
    </subcellularLocation>
</comment>
<evidence type="ECO:0000256" key="2">
    <source>
        <dbReference type="ARBA" id="ARBA00022452"/>
    </source>
</evidence>
<dbReference type="InterPro" id="IPR007655">
    <property type="entry name" value="Slam_C"/>
</dbReference>
<keyword evidence="10" id="KW-0449">Lipoprotein</keyword>
<reference evidence="10 11" key="1">
    <citation type="submission" date="2022-02" db="EMBL/GenBank/DDBJ databases">
        <title>Description of Brenneria tiliae sp. nov. isolated from symptomatic Tilia x moltkei and Tilia x europaea trees in the UK.</title>
        <authorList>
            <person name="Kile H."/>
        </authorList>
    </citation>
    <scope>NUCLEOTIDE SEQUENCE [LARGE SCALE GENOMIC DNA]</scope>
    <source>
        <strain evidence="10 11">MC1SB4.1</strain>
    </source>
</reference>
<accession>A0ABT0MPB1</accession>
<dbReference type="EMBL" id="JAKPBZ010000103">
    <property type="protein sequence ID" value="MCL2891678.1"/>
    <property type="molecule type" value="Genomic_DNA"/>
</dbReference>
<protein>
    <submittedName>
        <fullName evidence="10">Surface lipoprotein assembly modifier</fullName>
    </submittedName>
</protein>
<dbReference type="RefSeq" id="WP_249243596.1">
    <property type="nucleotide sequence ID" value="NZ_JAKPBZ010000103.1"/>
</dbReference>
<keyword evidence="3" id="KW-0812">Transmembrane</keyword>
<keyword evidence="6" id="KW-0998">Cell outer membrane</keyword>
<evidence type="ECO:0000259" key="8">
    <source>
        <dbReference type="Pfam" id="PF04575"/>
    </source>
</evidence>
<proteinExistence type="inferred from homology"/>
<dbReference type="InterPro" id="IPR011990">
    <property type="entry name" value="TPR-like_helical_dom_sf"/>
</dbReference>
<dbReference type="InterPro" id="IPR057556">
    <property type="entry name" value="TPR_Slam"/>
</dbReference>
<keyword evidence="5" id="KW-0472">Membrane</keyword>
<sequence length="537" mass="61290">MRASEHPGDFAMRDHLDSCVTIHRQSMPFNSSSWRAIQNPSGMQVLVLRLSIIFASLLTVMPVSGQERDDTRLILEQNVDRRAAERERELLKDEVRPSVTGRPVLIIDGKAYTVERTANALGQALYLSLQRQQWDAAQSFLTEYLSLPDRDPLLVHYAQGSLARVRGDLDQAQADYRALLRLRPDFLPGRLELARVLFEDAQERESEKMFSDVLSSINASDPKTAGVRKTIEAYRKALKQRQSWTGSFSFGPTWTDNVNRTSASRTCLVSDSSGFCYYERALPEAIRASGVDFDASAQKRIPLLGHHGVYIRSLLYGKQYRDYGEYNETTLITQAGYSYRTARHQVALAPLFEFYQWGNDMLYGAWGGHGEWSYMLTPRSLIKLEGDYKDLRYRQELYARNFDGSNRSVYATYFHEVGGGWTLFGGLDFVDSEAEEDTNAYLQKGGRLGASLQLSAGFVGTLFASYRHREYGAYSPLFEARREDDEQNYTLILKAPRWQAAGFVPVLTLRHNKVKSNVDWLYSYDRNDISLKLERTF</sequence>
<evidence type="ECO:0000313" key="10">
    <source>
        <dbReference type="EMBL" id="MCL2891678.1"/>
    </source>
</evidence>
<feature type="domain" description="Surface lipoprotein assembly modifier N-terminal TPR repeats region" evidence="9">
    <location>
        <begin position="115"/>
        <end position="210"/>
    </location>
</feature>
<keyword evidence="11" id="KW-1185">Reference proteome</keyword>
<comment type="similarity">
    <text evidence="7">Belongs to the Slam family.</text>
</comment>
<dbReference type="Proteomes" id="UP001203069">
    <property type="component" value="Unassembled WGS sequence"/>
</dbReference>
<name>A0ABT0MPB1_9GAMM</name>
<dbReference type="Pfam" id="PF04575">
    <property type="entry name" value="SlipAM"/>
    <property type="match status" value="1"/>
</dbReference>
<keyword evidence="2" id="KW-1134">Transmembrane beta strand</keyword>
<evidence type="ECO:0000256" key="7">
    <source>
        <dbReference type="ARBA" id="ARBA00023609"/>
    </source>
</evidence>
<evidence type="ECO:0000259" key="9">
    <source>
        <dbReference type="Pfam" id="PF24575"/>
    </source>
</evidence>
<evidence type="ECO:0000256" key="6">
    <source>
        <dbReference type="ARBA" id="ARBA00023237"/>
    </source>
</evidence>
<feature type="domain" description="Surface lipoprotein assembly modifier C-terminal" evidence="8">
    <location>
        <begin position="244"/>
        <end position="537"/>
    </location>
</feature>
<evidence type="ECO:0000313" key="11">
    <source>
        <dbReference type="Proteomes" id="UP001203069"/>
    </source>
</evidence>
<evidence type="ECO:0000256" key="5">
    <source>
        <dbReference type="ARBA" id="ARBA00023136"/>
    </source>
</evidence>
<comment type="caution">
    <text evidence="10">The sequence shown here is derived from an EMBL/GenBank/DDBJ whole genome shotgun (WGS) entry which is preliminary data.</text>
</comment>
<dbReference type="SUPFAM" id="SSF48452">
    <property type="entry name" value="TPR-like"/>
    <property type="match status" value="1"/>
</dbReference>